<evidence type="ECO:0000256" key="5">
    <source>
        <dbReference type="SAM" id="Phobius"/>
    </source>
</evidence>
<accession>A0A6V7UCS7</accession>
<feature type="transmembrane region" description="Helical" evidence="5">
    <location>
        <begin position="192"/>
        <end position="214"/>
    </location>
</feature>
<comment type="subcellular location">
    <subcellularLocation>
        <location evidence="1">Membrane</location>
        <topology evidence="1">Multi-pass membrane protein</topology>
    </subcellularLocation>
</comment>
<evidence type="ECO:0000313" key="6">
    <source>
        <dbReference type="EMBL" id="CAD2153082.1"/>
    </source>
</evidence>
<comment type="caution">
    <text evidence="6">The sequence shown here is derived from an EMBL/GenBank/DDBJ whole genome shotgun (WGS) entry which is preliminary data.</text>
</comment>
<dbReference type="PANTHER" id="PTHR46561:SF11">
    <property type="entry name" value="SERPENTINE RECEPTOR CLASS ALPHA_BETA-14"/>
    <property type="match status" value="1"/>
</dbReference>
<feature type="transmembrane region" description="Helical" evidence="5">
    <location>
        <begin position="26"/>
        <end position="48"/>
    </location>
</feature>
<evidence type="ECO:0000313" key="7">
    <source>
        <dbReference type="Proteomes" id="UP000580250"/>
    </source>
</evidence>
<keyword evidence="4 5" id="KW-0472">Membrane</keyword>
<evidence type="ECO:0000256" key="4">
    <source>
        <dbReference type="ARBA" id="ARBA00023136"/>
    </source>
</evidence>
<dbReference type="PANTHER" id="PTHR46561">
    <property type="entry name" value="SERPENTINE RECEPTOR, CLASS AB (CLASS A-LIKE)-RELATED"/>
    <property type="match status" value="1"/>
</dbReference>
<evidence type="ECO:0000256" key="1">
    <source>
        <dbReference type="ARBA" id="ARBA00004141"/>
    </source>
</evidence>
<feature type="transmembrane region" description="Helical" evidence="5">
    <location>
        <begin position="147"/>
        <end position="172"/>
    </location>
</feature>
<dbReference type="Pfam" id="PF10292">
    <property type="entry name" value="7TM_GPCR_Srab"/>
    <property type="match status" value="1"/>
</dbReference>
<organism evidence="6 7">
    <name type="scientific">Meloidogyne enterolobii</name>
    <name type="common">Root-knot nematode worm</name>
    <name type="synonym">Meloidogyne mayaguensis</name>
    <dbReference type="NCBI Taxonomy" id="390850"/>
    <lineage>
        <taxon>Eukaryota</taxon>
        <taxon>Metazoa</taxon>
        <taxon>Ecdysozoa</taxon>
        <taxon>Nematoda</taxon>
        <taxon>Chromadorea</taxon>
        <taxon>Rhabditida</taxon>
        <taxon>Tylenchina</taxon>
        <taxon>Tylenchomorpha</taxon>
        <taxon>Tylenchoidea</taxon>
        <taxon>Meloidogynidae</taxon>
        <taxon>Meloidogyninae</taxon>
        <taxon>Meloidogyne</taxon>
    </lineage>
</organism>
<dbReference type="InterPro" id="IPR053286">
    <property type="entry name" value="Nematode_rcpt-like_srab"/>
</dbReference>
<name>A0A6V7UCS7_MELEN</name>
<feature type="transmembrane region" description="Helical" evidence="5">
    <location>
        <begin position="101"/>
        <end position="126"/>
    </location>
</feature>
<dbReference type="EMBL" id="CAJEWN010000052">
    <property type="protein sequence ID" value="CAD2153082.1"/>
    <property type="molecule type" value="Genomic_DNA"/>
</dbReference>
<gene>
    <name evidence="6" type="ORF">MENT_LOCUS10998</name>
</gene>
<feature type="transmembrane region" description="Helical" evidence="5">
    <location>
        <begin position="256"/>
        <end position="275"/>
    </location>
</feature>
<proteinExistence type="predicted"/>
<evidence type="ECO:0000256" key="2">
    <source>
        <dbReference type="ARBA" id="ARBA00022692"/>
    </source>
</evidence>
<feature type="transmembrane region" description="Helical" evidence="5">
    <location>
        <begin position="60"/>
        <end position="81"/>
    </location>
</feature>
<evidence type="ECO:0000256" key="3">
    <source>
        <dbReference type="ARBA" id="ARBA00022989"/>
    </source>
</evidence>
<dbReference type="OrthoDB" id="5876551at2759"/>
<dbReference type="Proteomes" id="UP000580250">
    <property type="component" value="Unassembled WGS sequence"/>
</dbReference>
<dbReference type="InterPro" id="IPR019408">
    <property type="entry name" value="7TM_GPCR_serpentine_rcpt_Srab"/>
</dbReference>
<dbReference type="GO" id="GO:0016020">
    <property type="term" value="C:membrane"/>
    <property type="evidence" value="ECO:0007669"/>
    <property type="project" value="UniProtKB-SubCell"/>
</dbReference>
<feature type="transmembrane region" description="Helical" evidence="5">
    <location>
        <begin position="295"/>
        <end position="313"/>
    </location>
</feature>
<sequence>MSQTDQNFSTNCVEIEQLLTDKIYSILMPIQIILLSFILILIIYLIIYFKNNKFYLHGNLMILFLNIIALYSFQAIVWLFYNVRYKILLYTYNDPCDLLTPIWLVLVIHAPYFINTLAYPSFHFCIMIERARATLFAEKYEKEGRLLGIYMSLVVWLISIIYYIYISLAAFADTEEFGQPQGAIYMTTKYNALPMFYMTIFTLILMIVTTLCDWRIIILNRKIKNLNKNSAKYSLSQNFQLNENTLSMRLILPLDLSYALFYSFYIVFAIILRAYKSSMPIAQYILFYNVDDTFLFVHIAITLIVYISFINYIKKCKNRITKNIFAQEQAKIHFKQLQEFWR</sequence>
<dbReference type="AlphaFoldDB" id="A0A6V7UCS7"/>
<reference evidence="6 7" key="1">
    <citation type="submission" date="2020-08" db="EMBL/GenBank/DDBJ databases">
        <authorList>
            <person name="Koutsovoulos G."/>
            <person name="Danchin GJ E."/>
        </authorList>
    </citation>
    <scope>NUCLEOTIDE SEQUENCE [LARGE SCALE GENOMIC DNA]</scope>
</reference>
<keyword evidence="3 5" id="KW-1133">Transmembrane helix</keyword>
<keyword evidence="2 5" id="KW-0812">Transmembrane</keyword>
<protein>
    <submittedName>
        <fullName evidence="6">Uncharacterized protein</fullName>
    </submittedName>
</protein>